<keyword evidence="2 4" id="KW-0378">Hydrolase</keyword>
<dbReference type="SUPFAM" id="SSF49899">
    <property type="entry name" value="Concanavalin A-like lectins/glucanases"/>
    <property type="match status" value="1"/>
</dbReference>
<organism evidence="9 10">
    <name type="scientific">Xylanibacter caecicola</name>
    <dbReference type="NCBI Taxonomy" id="2736294"/>
    <lineage>
        <taxon>Bacteria</taxon>
        <taxon>Pseudomonadati</taxon>
        <taxon>Bacteroidota</taxon>
        <taxon>Bacteroidia</taxon>
        <taxon>Bacteroidales</taxon>
        <taxon>Prevotellaceae</taxon>
        <taxon>Xylanibacter</taxon>
    </lineage>
</organism>
<keyword evidence="10" id="KW-1185">Reference proteome</keyword>
<dbReference type="EMBL" id="JABKKJ010000014">
    <property type="protein sequence ID" value="NPE25591.1"/>
    <property type="molecule type" value="Genomic_DNA"/>
</dbReference>
<evidence type="ECO:0000259" key="7">
    <source>
        <dbReference type="Pfam" id="PF08244"/>
    </source>
</evidence>
<dbReference type="InterPro" id="IPR032313">
    <property type="entry name" value="DUF4980"/>
</dbReference>
<feature type="domain" description="Glycosyl hydrolase family 32 C-terminal" evidence="7">
    <location>
        <begin position="456"/>
        <end position="611"/>
    </location>
</feature>
<evidence type="ECO:0000256" key="1">
    <source>
        <dbReference type="ARBA" id="ARBA00009902"/>
    </source>
</evidence>
<dbReference type="InterPro" id="IPR013320">
    <property type="entry name" value="ConA-like_dom_sf"/>
</dbReference>
<accession>A0ABX2B249</accession>
<protein>
    <submittedName>
        <fullName evidence="9">DUF4980 domain-containing protein</fullName>
    </submittedName>
</protein>
<proteinExistence type="inferred from homology"/>
<dbReference type="InterPro" id="IPR001362">
    <property type="entry name" value="Glyco_hydro_32"/>
</dbReference>
<evidence type="ECO:0000256" key="3">
    <source>
        <dbReference type="ARBA" id="ARBA00023295"/>
    </source>
</evidence>
<dbReference type="Pfam" id="PF16352">
    <property type="entry name" value="DUF4980"/>
    <property type="match status" value="1"/>
</dbReference>
<evidence type="ECO:0000259" key="6">
    <source>
        <dbReference type="Pfam" id="PF00251"/>
    </source>
</evidence>
<dbReference type="SUPFAM" id="SSF75005">
    <property type="entry name" value="Arabinanase/levansucrase/invertase"/>
    <property type="match status" value="1"/>
</dbReference>
<evidence type="ECO:0000313" key="9">
    <source>
        <dbReference type="EMBL" id="NPE25591.1"/>
    </source>
</evidence>
<name>A0ABX2B249_9BACT</name>
<dbReference type="PANTHER" id="PTHR42800">
    <property type="entry name" value="EXOINULINASE INUD (AFU_ORTHOLOGUE AFUA_5G00480)"/>
    <property type="match status" value="1"/>
</dbReference>
<evidence type="ECO:0000259" key="8">
    <source>
        <dbReference type="Pfam" id="PF16352"/>
    </source>
</evidence>
<dbReference type="InterPro" id="IPR013189">
    <property type="entry name" value="Glyco_hydro_32_C"/>
</dbReference>
<feature type="domain" description="Glycosyl hydrolase family 32 N-terminal" evidence="6">
    <location>
        <begin position="146"/>
        <end position="441"/>
    </location>
</feature>
<feature type="chain" id="PRO_5046678975" evidence="5">
    <location>
        <begin position="27"/>
        <end position="615"/>
    </location>
</feature>
<evidence type="ECO:0000313" key="10">
    <source>
        <dbReference type="Proteomes" id="UP000820977"/>
    </source>
</evidence>
<dbReference type="InterPro" id="IPR018053">
    <property type="entry name" value="Glyco_hydro_32_AS"/>
</dbReference>
<sequence length="615" mass="68859">MKKTATGFFKAIVMLGFALSSPSASYADDGLDIKHLGVNNTIVRITGDNHYLMLPVQESADDAKINVIVNGNIAKTIYVKLAKSKTDYSVPFDLTPYKGHHVILDIVTPQGRGSIREAKDDACWRGMEMSDTFNTANKEKYRPAFHHTPLYGWMNDPNGMFYNNGKWHLYYQYNPYGSKWQNLSWGHSVSSDLVNWEHYPTAIEPDGLGYIFSGSCAIDKDNTAGLGKDAVIALYTSASTSQMQSLASSTDNGTTFKTYPGNPVITLESEARDPKVFWNEKNKEWNLVLAHALEHEMLFFTSKDMKTWELQSSFGKGIGAQGGVWECPDLFELPIAGTDEKKWVLLCNINPDGPFGGSGTQYFIGDFDGKTFKADTDKDGNIPTKWLDYGKDHYATVSWNNAPDNRRTVIGWMSNWQYAAEVPTKQYRSANTLPREMGLFRDTDGQTYASCSPSPELNKLRDKNIQKVKKSAIGKKKRTFALPSANDGICEIVLEIDARKSKEIVMTLSNNDNNKVLMKYNPKARTFSFDRRESGIVDFSESFPAVTTTPTYENNGNITLRIFIDRSSIEVFGNSGHFVMTNLVFPNKPYSTFSIMSDGGNARLSNLNIYSLKVK</sequence>
<reference evidence="9 10" key="1">
    <citation type="submission" date="2020-05" db="EMBL/GenBank/DDBJ databases">
        <title>Distinct polysaccharide utilization as determinants for interspecies competition between intestinal Prevotella spp.</title>
        <authorList>
            <person name="Galvez E.J.C."/>
            <person name="Iljazovic A."/>
            <person name="Strowig T."/>
        </authorList>
    </citation>
    <scope>NUCLEOTIDE SEQUENCE [LARGE SCALE GENOMIC DNA]</scope>
    <source>
        <strain evidence="9 10">PCHR</strain>
    </source>
</reference>
<keyword evidence="5" id="KW-0732">Signal</keyword>
<dbReference type="InterPro" id="IPR023296">
    <property type="entry name" value="Glyco_hydro_beta-prop_sf"/>
</dbReference>
<dbReference type="InterPro" id="IPR013148">
    <property type="entry name" value="Glyco_hydro_32_N"/>
</dbReference>
<dbReference type="Pfam" id="PF08244">
    <property type="entry name" value="Glyco_hydro_32C"/>
    <property type="match status" value="1"/>
</dbReference>
<comment type="caution">
    <text evidence="9">The sequence shown here is derived from an EMBL/GenBank/DDBJ whole genome shotgun (WGS) entry which is preliminary data.</text>
</comment>
<dbReference type="RefSeq" id="WP_172345056.1">
    <property type="nucleotide sequence ID" value="NZ_CASYYZ010000076.1"/>
</dbReference>
<dbReference type="Proteomes" id="UP000820977">
    <property type="component" value="Unassembled WGS sequence"/>
</dbReference>
<dbReference type="CDD" id="cd18622">
    <property type="entry name" value="GH32_Inu-like"/>
    <property type="match status" value="1"/>
</dbReference>
<dbReference type="Gene3D" id="2.115.10.20">
    <property type="entry name" value="Glycosyl hydrolase domain, family 43"/>
    <property type="match status" value="1"/>
</dbReference>
<dbReference type="PROSITE" id="PS00609">
    <property type="entry name" value="GLYCOSYL_HYDROL_F32"/>
    <property type="match status" value="1"/>
</dbReference>
<dbReference type="PANTHER" id="PTHR42800:SF1">
    <property type="entry name" value="EXOINULINASE INUD (AFU_ORTHOLOGUE AFUA_5G00480)"/>
    <property type="match status" value="1"/>
</dbReference>
<comment type="similarity">
    <text evidence="1 4">Belongs to the glycosyl hydrolase 32 family.</text>
</comment>
<gene>
    <name evidence="9" type="ORF">HPS54_08710</name>
</gene>
<feature type="signal peptide" evidence="5">
    <location>
        <begin position="1"/>
        <end position="26"/>
    </location>
</feature>
<evidence type="ECO:0000256" key="5">
    <source>
        <dbReference type="SAM" id="SignalP"/>
    </source>
</evidence>
<keyword evidence="3 4" id="KW-0326">Glycosidase</keyword>
<dbReference type="SMART" id="SM00640">
    <property type="entry name" value="Glyco_32"/>
    <property type="match status" value="1"/>
</dbReference>
<dbReference type="Pfam" id="PF00251">
    <property type="entry name" value="Glyco_hydro_32N"/>
    <property type="match status" value="1"/>
</dbReference>
<feature type="domain" description="DUF4980" evidence="8">
    <location>
        <begin position="39"/>
        <end position="145"/>
    </location>
</feature>
<evidence type="ECO:0000256" key="4">
    <source>
        <dbReference type="RuleBase" id="RU362110"/>
    </source>
</evidence>
<evidence type="ECO:0000256" key="2">
    <source>
        <dbReference type="ARBA" id="ARBA00022801"/>
    </source>
</evidence>
<dbReference type="Gene3D" id="2.60.120.560">
    <property type="entry name" value="Exo-inulinase, domain 1"/>
    <property type="match status" value="1"/>
</dbReference>